<dbReference type="Pfam" id="PF00905">
    <property type="entry name" value="Transpeptidase"/>
    <property type="match status" value="1"/>
</dbReference>
<dbReference type="InterPro" id="IPR023346">
    <property type="entry name" value="Lysozyme-like_dom_sf"/>
</dbReference>
<dbReference type="InterPro" id="IPR013783">
    <property type="entry name" value="Ig-like_fold"/>
</dbReference>
<dbReference type="PANTHER" id="PTHR32282">
    <property type="entry name" value="BINDING PROTEIN TRANSPEPTIDASE, PUTATIVE-RELATED"/>
    <property type="match status" value="1"/>
</dbReference>
<evidence type="ECO:0000256" key="10">
    <source>
        <dbReference type="ARBA" id="ARBA00022989"/>
    </source>
</evidence>
<keyword evidence="6 17" id="KW-0812">Transmembrane</keyword>
<gene>
    <name evidence="20" type="ORF">J9317_14770</name>
</gene>
<dbReference type="InterPro" id="IPR001460">
    <property type="entry name" value="PCN-bd_Tpept"/>
</dbReference>
<evidence type="ECO:0000259" key="19">
    <source>
        <dbReference type="Pfam" id="PF00912"/>
    </source>
</evidence>
<evidence type="ECO:0000256" key="11">
    <source>
        <dbReference type="ARBA" id="ARBA00023136"/>
    </source>
</evidence>
<dbReference type="Gene3D" id="2.60.40.10">
    <property type="entry name" value="Immunoglobulins"/>
    <property type="match status" value="1"/>
</dbReference>
<dbReference type="Pfam" id="PF00912">
    <property type="entry name" value="Transgly"/>
    <property type="match status" value="1"/>
</dbReference>
<evidence type="ECO:0000256" key="16">
    <source>
        <dbReference type="SAM" id="MobiDB-lite"/>
    </source>
</evidence>
<evidence type="ECO:0000256" key="15">
    <source>
        <dbReference type="ARBA" id="ARBA00049902"/>
    </source>
</evidence>
<keyword evidence="7" id="KW-0378">Hydrolase</keyword>
<comment type="caution">
    <text evidence="20">The sequence shown here is derived from an EMBL/GenBank/DDBJ whole genome shotgun (WGS) entry which is preliminary data.</text>
</comment>
<protein>
    <submittedName>
        <fullName evidence="20">Transglycosylase domain-containing protein</fullName>
    </submittedName>
</protein>
<dbReference type="PANTHER" id="PTHR32282:SF32">
    <property type="entry name" value="PENICILLIN-BINDING PROTEIN 2A"/>
    <property type="match status" value="1"/>
</dbReference>
<dbReference type="Gene3D" id="1.10.3810.10">
    <property type="entry name" value="Biosynthetic peptidoglycan transglycosylase-like"/>
    <property type="match status" value="1"/>
</dbReference>
<reference evidence="20 21" key="1">
    <citation type="submission" date="2021-04" db="EMBL/GenBank/DDBJ databases">
        <title>Metabacillus sp. strain KIGAM252 whole genome sequence.</title>
        <authorList>
            <person name="Seo M.-J."/>
            <person name="Cho E.-S."/>
            <person name="Hwang C.Y."/>
            <person name="Yoon D.J."/>
        </authorList>
    </citation>
    <scope>NUCLEOTIDE SEQUENCE [LARGE SCALE GENOMIC DNA]</scope>
    <source>
        <strain evidence="20 21">KIGAM252</strain>
    </source>
</reference>
<keyword evidence="1" id="KW-1003">Cell membrane</keyword>
<keyword evidence="21" id="KW-1185">Reference proteome</keyword>
<accession>A0ABS5LH25</accession>
<keyword evidence="5" id="KW-0808">Transferase</keyword>
<evidence type="ECO:0000256" key="5">
    <source>
        <dbReference type="ARBA" id="ARBA00022679"/>
    </source>
</evidence>
<feature type="transmembrane region" description="Helical" evidence="17">
    <location>
        <begin position="28"/>
        <end position="56"/>
    </location>
</feature>
<keyword evidence="12" id="KW-0511">Multifunctional enzyme</keyword>
<sequence>MEKWIQKWTWDSAKQAIWKKRLRIAYGVLWNMTLIALILIGTFIIFAGSAGAGYFASLVKNEDIISYDELKKDINNYEETTEVYFDNNELIGMLRSDLSRTKVKLQDISPHLKDAIIATEDEFFYEHDGVVPKAIFRALYQEFTNANIQSGGSTLTQQLIKNQILTNEVSFDRKAKEILLALRLERFFEKEEILEAYLNMADFGRDNSGRNIAGAETAAQGIFGVSAKDLSIAQAAFIAGLPQSPFAYTPYTNEGTLKKDLSPGINRMKTVLRRMLSEKAITMSDYESASSEDISSEFKKPNENRHHQQYPFLTDEVEKRAKKILMEHLADEDGFLPEDLSRDSKLKSDYLTLADRELRQNGYRIHTTIKKNLYEAMQQAAENYKDYGTVNTVQKKNPDTGKQESVKEPVELGALLMENKTGKILSFVGGRDHEREQINHATSTLRSIGSTMKPLVFYGPAIEEGFLQPGSYVADLPYEKKQFDGSLYKPSNFDHKFHGLVSAREALARSYNVAVVRGYDKLMPSKPIKYLKKMGITSIPDEKNDFTSFPLGGGGDVSVEENVNAYSTFANNGKFIDAYMIESIERTDGTVIYQHETETEDVFSPQTAYLTLDMLRDVLSDGTAKSVPGLLNFNADWAGKTGTSQDTEDYWFVASNPNVTFGTWIGYDTNTTIGAYRGKSYSRRGQEIWSSLMNAAYTKNPELIAPEEPFKMPKGIAEFPYCALSGALPSDLCRQAGLVKSDLFNVKYAPSTVDDSLKSGKYILQDGAAFEVPASAPGDFVYEGPMIKKDLLERLGLQSPRDLYKYTNNLGGLVVYSGSSFVEDGLPPSQITGVSISRSTLNWSRSNNSDVLGYRVYMSTGGTGSFTKIASISSSDGTGLTIGTSGASYYVTAVDASGNESSPSRIAGKAPPPAPVEANPASAQEKTEPGEREISQEASAGAIIQPENETP</sequence>
<feature type="compositionally biased region" description="Basic and acidic residues" evidence="16">
    <location>
        <begin position="925"/>
        <end position="935"/>
    </location>
</feature>
<dbReference type="SUPFAM" id="SSF56601">
    <property type="entry name" value="beta-lactamase/transpeptidase-like"/>
    <property type="match status" value="1"/>
</dbReference>
<evidence type="ECO:0000259" key="18">
    <source>
        <dbReference type="Pfam" id="PF00905"/>
    </source>
</evidence>
<evidence type="ECO:0000256" key="17">
    <source>
        <dbReference type="SAM" id="Phobius"/>
    </source>
</evidence>
<dbReference type="EMBL" id="JAGVRK010000001">
    <property type="protein sequence ID" value="MBS2970031.1"/>
    <property type="molecule type" value="Genomic_DNA"/>
</dbReference>
<comment type="catalytic activity">
    <reaction evidence="14">
        <text>Preferential cleavage: (Ac)2-L-Lys-D-Ala-|-D-Ala. Also transpeptidation of peptidyl-alanyl moieties that are N-acyl substituents of D-alanine.</text>
        <dbReference type="EC" id="3.4.16.4"/>
    </reaction>
</comment>
<proteinExistence type="predicted"/>
<dbReference type="InterPro" id="IPR001264">
    <property type="entry name" value="Glyco_trans_51"/>
</dbReference>
<evidence type="ECO:0000256" key="8">
    <source>
        <dbReference type="ARBA" id="ARBA00022960"/>
    </source>
</evidence>
<dbReference type="Proteomes" id="UP000682403">
    <property type="component" value="Unassembled WGS sequence"/>
</dbReference>
<evidence type="ECO:0000256" key="9">
    <source>
        <dbReference type="ARBA" id="ARBA00022984"/>
    </source>
</evidence>
<evidence type="ECO:0000256" key="12">
    <source>
        <dbReference type="ARBA" id="ARBA00023268"/>
    </source>
</evidence>
<evidence type="ECO:0000256" key="13">
    <source>
        <dbReference type="ARBA" id="ARBA00023316"/>
    </source>
</evidence>
<comment type="catalytic activity">
    <reaction evidence="15">
        <text>[GlcNAc-(1-&gt;4)-Mur2Ac(oyl-L-Ala-gamma-D-Glu-L-Lys-D-Ala-D-Ala)](n)-di-trans,octa-cis-undecaprenyl diphosphate + beta-D-GlcNAc-(1-&gt;4)-Mur2Ac(oyl-L-Ala-gamma-D-Glu-L-Lys-D-Ala-D-Ala)-di-trans,octa-cis-undecaprenyl diphosphate = [GlcNAc-(1-&gt;4)-Mur2Ac(oyl-L-Ala-gamma-D-Glu-L-Lys-D-Ala-D-Ala)](n+1)-di-trans,octa-cis-undecaprenyl diphosphate + di-trans,octa-cis-undecaprenyl diphosphate + H(+)</text>
        <dbReference type="Rhea" id="RHEA:23708"/>
        <dbReference type="Rhea" id="RHEA-COMP:9602"/>
        <dbReference type="Rhea" id="RHEA-COMP:9603"/>
        <dbReference type="ChEBI" id="CHEBI:15378"/>
        <dbReference type="ChEBI" id="CHEBI:58405"/>
        <dbReference type="ChEBI" id="CHEBI:60033"/>
        <dbReference type="ChEBI" id="CHEBI:78435"/>
        <dbReference type="EC" id="2.4.99.28"/>
    </reaction>
</comment>
<keyword evidence="9" id="KW-0573">Peptidoglycan synthesis</keyword>
<evidence type="ECO:0000256" key="3">
    <source>
        <dbReference type="ARBA" id="ARBA00022670"/>
    </source>
</evidence>
<dbReference type="SUPFAM" id="SSF53955">
    <property type="entry name" value="Lysozyme-like"/>
    <property type="match status" value="1"/>
</dbReference>
<evidence type="ECO:0000313" key="20">
    <source>
        <dbReference type="EMBL" id="MBS2970031.1"/>
    </source>
</evidence>
<evidence type="ECO:0000313" key="21">
    <source>
        <dbReference type="Proteomes" id="UP000682403"/>
    </source>
</evidence>
<name>A0ABS5LH25_9BACI</name>
<evidence type="ECO:0000256" key="6">
    <source>
        <dbReference type="ARBA" id="ARBA00022692"/>
    </source>
</evidence>
<feature type="domain" description="Glycosyl transferase family 51" evidence="19">
    <location>
        <begin position="89"/>
        <end position="275"/>
    </location>
</feature>
<feature type="region of interest" description="Disordered" evidence="16">
    <location>
        <begin position="899"/>
        <end position="951"/>
    </location>
</feature>
<evidence type="ECO:0000256" key="7">
    <source>
        <dbReference type="ARBA" id="ARBA00022801"/>
    </source>
</evidence>
<dbReference type="Gene3D" id="3.40.710.10">
    <property type="entry name" value="DD-peptidase/beta-lactamase superfamily"/>
    <property type="match status" value="1"/>
</dbReference>
<dbReference type="InterPro" id="IPR012338">
    <property type="entry name" value="Beta-lactam/transpept-like"/>
</dbReference>
<keyword evidence="8" id="KW-0133">Cell shape</keyword>
<organism evidence="20 21">
    <name type="scientific">Metabacillus flavus</name>
    <dbReference type="NCBI Taxonomy" id="2823519"/>
    <lineage>
        <taxon>Bacteria</taxon>
        <taxon>Bacillati</taxon>
        <taxon>Bacillota</taxon>
        <taxon>Bacilli</taxon>
        <taxon>Bacillales</taxon>
        <taxon>Bacillaceae</taxon>
        <taxon>Metabacillus</taxon>
    </lineage>
</organism>
<keyword evidence="3" id="KW-0645">Protease</keyword>
<evidence type="ECO:0000256" key="4">
    <source>
        <dbReference type="ARBA" id="ARBA00022676"/>
    </source>
</evidence>
<feature type="domain" description="Penicillin-binding protein transpeptidase" evidence="18">
    <location>
        <begin position="413"/>
        <end position="658"/>
    </location>
</feature>
<dbReference type="InterPro" id="IPR036950">
    <property type="entry name" value="PBP_transglycosylase"/>
</dbReference>
<keyword evidence="11 17" id="KW-0472">Membrane</keyword>
<keyword evidence="4" id="KW-0328">Glycosyltransferase</keyword>
<dbReference type="Gene3D" id="3.90.1310.40">
    <property type="match status" value="1"/>
</dbReference>
<evidence type="ECO:0000256" key="14">
    <source>
        <dbReference type="ARBA" id="ARBA00034000"/>
    </source>
</evidence>
<keyword evidence="2" id="KW-0121">Carboxypeptidase</keyword>
<evidence type="ECO:0000256" key="1">
    <source>
        <dbReference type="ARBA" id="ARBA00022475"/>
    </source>
</evidence>
<keyword evidence="10 17" id="KW-1133">Transmembrane helix</keyword>
<evidence type="ECO:0000256" key="2">
    <source>
        <dbReference type="ARBA" id="ARBA00022645"/>
    </source>
</evidence>
<keyword evidence="13" id="KW-0961">Cell wall biogenesis/degradation</keyword>
<dbReference type="InterPro" id="IPR050396">
    <property type="entry name" value="Glycosyltr_51/Transpeptidase"/>
</dbReference>
<dbReference type="RefSeq" id="WP_211559849.1">
    <property type="nucleotide sequence ID" value="NZ_JAGVRK010000001.1"/>
</dbReference>